<organism evidence="6 7">
    <name type="scientific">Clostridium sardiniense</name>
    <name type="common">Clostridium absonum</name>
    <dbReference type="NCBI Taxonomy" id="29369"/>
    <lineage>
        <taxon>Bacteria</taxon>
        <taxon>Bacillati</taxon>
        <taxon>Bacillota</taxon>
        <taxon>Clostridia</taxon>
        <taxon>Eubacteriales</taxon>
        <taxon>Clostridiaceae</taxon>
        <taxon>Clostridium</taxon>
    </lineage>
</organism>
<dbReference type="PANTHER" id="PTHR30514">
    <property type="entry name" value="GLUCOKINASE"/>
    <property type="match status" value="1"/>
</dbReference>
<dbReference type="PROSITE" id="PS51071">
    <property type="entry name" value="HTH_RPIR"/>
    <property type="match status" value="1"/>
</dbReference>
<evidence type="ECO:0000256" key="3">
    <source>
        <dbReference type="ARBA" id="ARBA00023163"/>
    </source>
</evidence>
<dbReference type="Gene3D" id="1.10.10.10">
    <property type="entry name" value="Winged helix-like DNA-binding domain superfamily/Winged helix DNA-binding domain"/>
    <property type="match status" value="1"/>
</dbReference>
<protein>
    <submittedName>
        <fullName evidence="6">MurR/RpiR family transcriptional regulator</fullName>
    </submittedName>
</protein>
<dbReference type="InterPro" id="IPR009057">
    <property type="entry name" value="Homeodomain-like_sf"/>
</dbReference>
<evidence type="ECO:0000256" key="1">
    <source>
        <dbReference type="ARBA" id="ARBA00023015"/>
    </source>
</evidence>
<gene>
    <name evidence="6" type="ORF">K5V21_17650</name>
</gene>
<dbReference type="CDD" id="cd05013">
    <property type="entry name" value="SIS_RpiR"/>
    <property type="match status" value="1"/>
</dbReference>
<evidence type="ECO:0000259" key="5">
    <source>
        <dbReference type="PROSITE" id="PS51464"/>
    </source>
</evidence>
<keyword evidence="3" id="KW-0804">Transcription</keyword>
<evidence type="ECO:0000256" key="2">
    <source>
        <dbReference type="ARBA" id="ARBA00023125"/>
    </source>
</evidence>
<dbReference type="Pfam" id="PF01380">
    <property type="entry name" value="SIS"/>
    <property type="match status" value="1"/>
</dbReference>
<proteinExistence type="predicted"/>
<dbReference type="Pfam" id="PF01418">
    <property type="entry name" value="HTH_6"/>
    <property type="match status" value="1"/>
</dbReference>
<dbReference type="Proteomes" id="UP001299068">
    <property type="component" value="Unassembled WGS sequence"/>
</dbReference>
<accession>A0ABS7L2K5</accession>
<dbReference type="RefSeq" id="WP_221862375.1">
    <property type="nucleotide sequence ID" value="NZ_JAIKTU010000020.1"/>
</dbReference>
<evidence type="ECO:0000313" key="7">
    <source>
        <dbReference type="Proteomes" id="UP001299068"/>
    </source>
</evidence>
<dbReference type="InterPro" id="IPR046348">
    <property type="entry name" value="SIS_dom_sf"/>
</dbReference>
<sequence length="283" mass="31976">MDIIKQIAKEEFRESKSDKILIEYINNNASECIYKSITEIAEEVSLGEATITRFSKKLGFSGFPEFKVTLAKKLSRESGKNVINAVVKLDEPVKETANKLFESHVKVIEETLKNLDFSEVIKAREMFLNAKKIYFFGIGNSGIVSMEANYKFMRIGMNTVSISDSHTMRMISAIVGRGDLIFAISHSGETKEIIEAVKLAKENKANIISLTESRGNTLKDISDINISYVSMETIFETGSILSKLVQVFLIELIYAEVIKESYEESIDKKMRTTTALEDIREEY</sequence>
<dbReference type="InterPro" id="IPR036388">
    <property type="entry name" value="WH-like_DNA-bd_sf"/>
</dbReference>
<dbReference type="SUPFAM" id="SSF46689">
    <property type="entry name" value="Homeodomain-like"/>
    <property type="match status" value="1"/>
</dbReference>
<dbReference type="InterPro" id="IPR000281">
    <property type="entry name" value="HTH_RpiR"/>
</dbReference>
<dbReference type="InterPro" id="IPR035472">
    <property type="entry name" value="RpiR-like_SIS"/>
</dbReference>
<feature type="domain" description="SIS" evidence="5">
    <location>
        <begin position="123"/>
        <end position="263"/>
    </location>
</feature>
<dbReference type="EMBL" id="JAIKTU010000020">
    <property type="protein sequence ID" value="MBY0757260.1"/>
    <property type="molecule type" value="Genomic_DNA"/>
</dbReference>
<comment type="caution">
    <text evidence="6">The sequence shown here is derived from an EMBL/GenBank/DDBJ whole genome shotgun (WGS) entry which is preliminary data.</text>
</comment>
<dbReference type="InterPro" id="IPR001347">
    <property type="entry name" value="SIS_dom"/>
</dbReference>
<dbReference type="PANTHER" id="PTHR30514:SF1">
    <property type="entry name" value="HTH-TYPE TRANSCRIPTIONAL REGULATOR HEXR-RELATED"/>
    <property type="match status" value="1"/>
</dbReference>
<evidence type="ECO:0000313" key="6">
    <source>
        <dbReference type="EMBL" id="MBY0757260.1"/>
    </source>
</evidence>
<dbReference type="Gene3D" id="3.40.50.10490">
    <property type="entry name" value="Glucose-6-phosphate isomerase like protein, domain 1"/>
    <property type="match status" value="1"/>
</dbReference>
<dbReference type="SUPFAM" id="SSF53697">
    <property type="entry name" value="SIS domain"/>
    <property type="match status" value="1"/>
</dbReference>
<dbReference type="InterPro" id="IPR047640">
    <property type="entry name" value="RpiR-like"/>
</dbReference>
<dbReference type="PROSITE" id="PS51464">
    <property type="entry name" value="SIS"/>
    <property type="match status" value="1"/>
</dbReference>
<feature type="domain" description="HTH rpiR-type" evidence="4">
    <location>
        <begin position="1"/>
        <end position="77"/>
    </location>
</feature>
<reference evidence="6 7" key="1">
    <citation type="journal article" date="2021" name="Cell Host Microbe">
        <title>in vivo commensal control of Clostridioides difficile virulence.</title>
        <authorList>
            <person name="Girinathan B.P."/>
            <person name="Dibenedetto N."/>
            <person name="Worley J.N."/>
            <person name="Peltier J."/>
            <person name="Arrieta-Ortiz M.L."/>
            <person name="Rupa Christinal Immanuel S."/>
            <person name="Lavin R."/>
            <person name="Delaney M.L."/>
            <person name="Cummins C."/>
            <person name="Hoffmann M."/>
            <person name="Luo Y."/>
            <person name="Gonzalez-Escalona N."/>
            <person name="Allard M."/>
            <person name="Onderdonk A.B."/>
            <person name="Gerber G.K."/>
            <person name="Sonenshein A.L."/>
            <person name="Baliga N."/>
            <person name="Dupuy B."/>
            <person name="Bry L."/>
        </authorList>
    </citation>
    <scope>NUCLEOTIDE SEQUENCE [LARGE SCALE GENOMIC DNA]</scope>
    <source>
        <strain evidence="6 7">DSM 599</strain>
    </source>
</reference>
<keyword evidence="7" id="KW-1185">Reference proteome</keyword>
<name>A0ABS7L2K5_CLOSR</name>
<evidence type="ECO:0000259" key="4">
    <source>
        <dbReference type="PROSITE" id="PS51071"/>
    </source>
</evidence>
<keyword evidence="1" id="KW-0805">Transcription regulation</keyword>
<keyword evidence="2" id="KW-0238">DNA-binding</keyword>